<dbReference type="PANTHER" id="PTHR42759">
    <property type="entry name" value="MOXR FAMILY PROTEIN"/>
    <property type="match status" value="1"/>
</dbReference>
<dbReference type="Proteomes" id="UP000664277">
    <property type="component" value="Unassembled WGS sequence"/>
</dbReference>
<evidence type="ECO:0000313" key="6">
    <source>
        <dbReference type="Proteomes" id="UP000664277"/>
    </source>
</evidence>
<comment type="caution">
    <text evidence="5">The sequence shown here is derived from an EMBL/GenBank/DDBJ whole genome shotgun (WGS) entry which is preliminary data.</text>
</comment>
<evidence type="ECO:0000256" key="3">
    <source>
        <dbReference type="ARBA" id="ARBA00061607"/>
    </source>
</evidence>
<evidence type="ECO:0000313" key="5">
    <source>
        <dbReference type="EMBL" id="MBN8661421.1"/>
    </source>
</evidence>
<evidence type="ECO:0000259" key="4">
    <source>
        <dbReference type="SMART" id="SM00382"/>
    </source>
</evidence>
<accession>A0A8J7PDW7</accession>
<gene>
    <name evidence="5" type="ORF">J0M35_13735</name>
</gene>
<dbReference type="Gene3D" id="3.40.50.300">
    <property type="entry name" value="P-loop containing nucleotide triphosphate hydrolases"/>
    <property type="match status" value="1"/>
</dbReference>
<evidence type="ECO:0000256" key="1">
    <source>
        <dbReference type="ARBA" id="ARBA00022741"/>
    </source>
</evidence>
<feature type="domain" description="AAA+ ATPase" evidence="4">
    <location>
        <begin position="58"/>
        <end position="199"/>
    </location>
</feature>
<organism evidence="5 6">
    <name type="scientific">Candidatus Obscuribacter phosphatis</name>
    <dbReference type="NCBI Taxonomy" id="1906157"/>
    <lineage>
        <taxon>Bacteria</taxon>
        <taxon>Bacillati</taxon>
        <taxon>Candidatus Melainabacteria</taxon>
        <taxon>Candidatus Obscuribacterales</taxon>
        <taxon>Candidatus Obscuribacteraceae</taxon>
        <taxon>Candidatus Obscuribacter</taxon>
    </lineage>
</organism>
<keyword evidence="2" id="KW-0067">ATP-binding</keyword>
<dbReference type="EMBL" id="JAFLCK010000020">
    <property type="protein sequence ID" value="MBN8661421.1"/>
    <property type="molecule type" value="Genomic_DNA"/>
</dbReference>
<reference evidence="5" key="1">
    <citation type="submission" date="2021-02" db="EMBL/GenBank/DDBJ databases">
        <title>Genome-Resolved Metagenomics of a Microbial Community Performing Photosynthetic Biological Nutrient Removal.</title>
        <authorList>
            <person name="Mcdaniel E.A."/>
        </authorList>
    </citation>
    <scope>NUCLEOTIDE SEQUENCE</scope>
    <source>
        <strain evidence="5">UWPOB_OBS1</strain>
    </source>
</reference>
<protein>
    <submittedName>
        <fullName evidence="5">MoxR family ATPase</fullName>
    </submittedName>
</protein>
<sequence length="331" mass="36403">MDSHRNTGVHDMDDRYDGTPAQKVQYLAPKIQLLLDNINGVLVGQEHATRLSVVAFLAGGHALIEDVPGVGKTLLAKTLAQSVHAKFKRIQCTPDLLPSDISGVSVFEAKEGVFKFMPGPIFTNILLADEINRATPRTQSSLLEAMEENQVTTDGATRRLPDLFFVIATENPIEYHGTFPLPEAQLDRFMISLSLGYPKPSQEVEILDKTLDEGSFTVDAVLSEEEVLEARQVVKSIIVEQSIKNYIVTVVGATRKHPSIVLGVSPRGSQLLMRAAQAAALVDGRHYVKPDDVKLLAPYVLGHRIIPKVRDNRVSHAQLIERVLEEVPVPV</sequence>
<dbReference type="Gene3D" id="1.10.8.80">
    <property type="entry name" value="Magnesium chelatase subunit I, C-Terminal domain"/>
    <property type="match status" value="1"/>
</dbReference>
<dbReference type="InterPro" id="IPR011703">
    <property type="entry name" value="ATPase_AAA-3"/>
</dbReference>
<dbReference type="CDD" id="cd00009">
    <property type="entry name" value="AAA"/>
    <property type="match status" value="1"/>
</dbReference>
<dbReference type="SUPFAM" id="SSF52540">
    <property type="entry name" value="P-loop containing nucleoside triphosphate hydrolases"/>
    <property type="match status" value="1"/>
</dbReference>
<evidence type="ECO:0000256" key="2">
    <source>
        <dbReference type="ARBA" id="ARBA00022840"/>
    </source>
</evidence>
<dbReference type="AlphaFoldDB" id="A0A8J7PDW7"/>
<dbReference type="Pfam" id="PF07726">
    <property type="entry name" value="AAA_3"/>
    <property type="match status" value="1"/>
</dbReference>
<name>A0A8J7PDW7_9BACT</name>
<dbReference type="InterPro" id="IPR041628">
    <property type="entry name" value="ChlI/MoxR_AAA_lid"/>
</dbReference>
<proteinExistence type="inferred from homology"/>
<dbReference type="FunFam" id="3.40.50.300:FF:000640">
    <property type="entry name" value="MoxR family ATPase"/>
    <property type="match status" value="1"/>
</dbReference>
<dbReference type="PIRSF" id="PIRSF002849">
    <property type="entry name" value="AAA_ATPase_chaperone_MoxR_prd"/>
    <property type="match status" value="1"/>
</dbReference>
<keyword evidence="1" id="KW-0547">Nucleotide-binding</keyword>
<dbReference type="PANTHER" id="PTHR42759:SF5">
    <property type="entry name" value="METHANOL DEHYDROGENASE REGULATOR"/>
    <property type="match status" value="1"/>
</dbReference>
<dbReference type="GO" id="GO:0005524">
    <property type="term" value="F:ATP binding"/>
    <property type="evidence" value="ECO:0007669"/>
    <property type="project" value="UniProtKB-KW"/>
</dbReference>
<dbReference type="InterPro" id="IPR003593">
    <property type="entry name" value="AAA+_ATPase"/>
</dbReference>
<dbReference type="Pfam" id="PF17863">
    <property type="entry name" value="AAA_lid_2"/>
    <property type="match status" value="1"/>
</dbReference>
<dbReference type="GO" id="GO:0016887">
    <property type="term" value="F:ATP hydrolysis activity"/>
    <property type="evidence" value="ECO:0007669"/>
    <property type="project" value="InterPro"/>
</dbReference>
<dbReference type="InterPro" id="IPR050764">
    <property type="entry name" value="CbbQ/NirQ/NorQ/GpvN"/>
</dbReference>
<dbReference type="InterPro" id="IPR027417">
    <property type="entry name" value="P-loop_NTPase"/>
</dbReference>
<dbReference type="SMART" id="SM00382">
    <property type="entry name" value="AAA"/>
    <property type="match status" value="1"/>
</dbReference>
<comment type="similarity">
    <text evidence="3">Belongs to the MoxR family.</text>
</comment>